<dbReference type="GO" id="GO:0019843">
    <property type="term" value="F:rRNA binding"/>
    <property type="evidence" value="ECO:0007669"/>
    <property type="project" value="UniProtKB-UniRule"/>
</dbReference>
<dbReference type="PROSITE" id="PS00651">
    <property type="entry name" value="RIBOSOMAL_L9"/>
    <property type="match status" value="1"/>
</dbReference>
<keyword evidence="10" id="KW-1185">Reference proteome</keyword>
<evidence type="ECO:0000256" key="3">
    <source>
        <dbReference type="ARBA" id="ARBA00022884"/>
    </source>
</evidence>
<organism evidence="9 10">
    <name type="scientific">Rubricoccus marinus</name>
    <dbReference type="NCBI Taxonomy" id="716817"/>
    <lineage>
        <taxon>Bacteria</taxon>
        <taxon>Pseudomonadati</taxon>
        <taxon>Rhodothermota</taxon>
        <taxon>Rhodothermia</taxon>
        <taxon>Rhodothermales</taxon>
        <taxon>Rubricoccaceae</taxon>
        <taxon>Rubricoccus</taxon>
    </lineage>
</organism>
<dbReference type="GO" id="GO:1990904">
    <property type="term" value="C:ribonucleoprotein complex"/>
    <property type="evidence" value="ECO:0007669"/>
    <property type="project" value="UniProtKB-KW"/>
</dbReference>
<dbReference type="SUPFAM" id="SSF55658">
    <property type="entry name" value="L9 N-domain-like"/>
    <property type="match status" value="1"/>
</dbReference>
<dbReference type="NCBIfam" id="TIGR00158">
    <property type="entry name" value="L9"/>
    <property type="match status" value="1"/>
</dbReference>
<dbReference type="InterPro" id="IPR020594">
    <property type="entry name" value="Ribosomal_bL9_bac/chp"/>
</dbReference>
<dbReference type="InterPro" id="IPR009027">
    <property type="entry name" value="Ribosomal_bL9/RNase_H1_N"/>
</dbReference>
<gene>
    <name evidence="7" type="primary">rplI</name>
    <name evidence="9" type="ORF">BSZ36_09020</name>
</gene>
<evidence type="ECO:0000256" key="7">
    <source>
        <dbReference type="HAMAP-Rule" id="MF_00503"/>
    </source>
</evidence>
<reference evidence="9 10" key="1">
    <citation type="submission" date="2016-11" db="EMBL/GenBank/DDBJ databases">
        <title>Study of marine rhodopsin-containing bacteria.</title>
        <authorList>
            <person name="Yoshizawa S."/>
            <person name="Kumagai Y."/>
            <person name="Kogure K."/>
        </authorList>
    </citation>
    <scope>NUCLEOTIDE SEQUENCE [LARGE SCALE GENOMIC DNA]</scope>
    <source>
        <strain evidence="9 10">SG-29</strain>
    </source>
</reference>
<dbReference type="GO" id="GO:0005840">
    <property type="term" value="C:ribosome"/>
    <property type="evidence" value="ECO:0007669"/>
    <property type="project" value="UniProtKB-KW"/>
</dbReference>
<comment type="similarity">
    <text evidence="1 7">Belongs to the bacterial ribosomal protein bL9 family.</text>
</comment>
<dbReference type="InterPro" id="IPR036935">
    <property type="entry name" value="Ribosomal_bL9_N_sf"/>
</dbReference>
<dbReference type="Pfam" id="PF01281">
    <property type="entry name" value="Ribosomal_L9_N"/>
    <property type="match status" value="1"/>
</dbReference>
<evidence type="ECO:0000256" key="1">
    <source>
        <dbReference type="ARBA" id="ARBA00010605"/>
    </source>
</evidence>
<evidence type="ECO:0000259" key="8">
    <source>
        <dbReference type="PROSITE" id="PS00651"/>
    </source>
</evidence>
<dbReference type="GO" id="GO:0003735">
    <property type="term" value="F:structural constituent of ribosome"/>
    <property type="evidence" value="ECO:0007669"/>
    <property type="project" value="InterPro"/>
</dbReference>
<proteinExistence type="inferred from homology"/>
<sequence>MKVILTEDHDTLGLRGDVVEVKNGYGRNFLVPRQLAVIASKSNVKRYTEERRQQEHKLEARREKDAQLAAKLEGTEVVIAMKTGEEDRIFGSITTQQIAEGLEAQGLPVDRRKITLTEDIKTVGVYPATVRISPEHTAEVKVKVVPNEETI</sequence>
<evidence type="ECO:0000256" key="5">
    <source>
        <dbReference type="ARBA" id="ARBA00023274"/>
    </source>
</evidence>
<dbReference type="Gene3D" id="3.10.430.100">
    <property type="entry name" value="Ribosomal protein L9, C-terminal domain"/>
    <property type="match status" value="1"/>
</dbReference>
<dbReference type="FunFam" id="3.40.5.10:FF:000003">
    <property type="entry name" value="50S ribosomal protein L9"/>
    <property type="match status" value="1"/>
</dbReference>
<dbReference type="EMBL" id="MQWB01000001">
    <property type="protein sequence ID" value="OZC03101.1"/>
    <property type="molecule type" value="Genomic_DNA"/>
</dbReference>
<dbReference type="AlphaFoldDB" id="A0A259TZF5"/>
<dbReference type="Gene3D" id="3.40.5.10">
    <property type="entry name" value="Ribosomal protein L9, N-terminal domain"/>
    <property type="match status" value="1"/>
</dbReference>
<dbReference type="PANTHER" id="PTHR21368">
    <property type="entry name" value="50S RIBOSOMAL PROTEIN L9"/>
    <property type="match status" value="1"/>
</dbReference>
<dbReference type="HAMAP" id="MF_00503">
    <property type="entry name" value="Ribosomal_bL9"/>
    <property type="match status" value="1"/>
</dbReference>
<comment type="function">
    <text evidence="7">Binds to the 23S rRNA.</text>
</comment>
<dbReference type="GO" id="GO:0006412">
    <property type="term" value="P:translation"/>
    <property type="evidence" value="ECO:0007669"/>
    <property type="project" value="UniProtKB-UniRule"/>
</dbReference>
<dbReference type="InterPro" id="IPR020069">
    <property type="entry name" value="Ribosomal_bL9_C"/>
</dbReference>
<dbReference type="InterPro" id="IPR000244">
    <property type="entry name" value="Ribosomal_bL9"/>
</dbReference>
<keyword evidence="3 7" id="KW-0694">RNA-binding</keyword>
<keyword evidence="2 7" id="KW-0699">rRNA-binding</keyword>
<comment type="caution">
    <text evidence="9">The sequence shown here is derived from an EMBL/GenBank/DDBJ whole genome shotgun (WGS) entry which is preliminary data.</text>
</comment>
<evidence type="ECO:0000256" key="6">
    <source>
        <dbReference type="ARBA" id="ARBA00035292"/>
    </source>
</evidence>
<keyword evidence="5 7" id="KW-0687">Ribonucleoprotein</keyword>
<dbReference type="OrthoDB" id="9788336at2"/>
<dbReference type="InParanoid" id="A0A259TZF5"/>
<dbReference type="FunCoup" id="A0A259TZF5">
    <property type="interactions" value="640"/>
</dbReference>
<dbReference type="Proteomes" id="UP000216446">
    <property type="component" value="Unassembled WGS sequence"/>
</dbReference>
<dbReference type="Pfam" id="PF03948">
    <property type="entry name" value="Ribosomal_L9_C"/>
    <property type="match status" value="1"/>
</dbReference>
<dbReference type="InterPro" id="IPR036791">
    <property type="entry name" value="Ribosomal_bL9_C_sf"/>
</dbReference>
<evidence type="ECO:0000256" key="4">
    <source>
        <dbReference type="ARBA" id="ARBA00022980"/>
    </source>
</evidence>
<keyword evidence="4 7" id="KW-0689">Ribosomal protein</keyword>
<protein>
    <recommendedName>
        <fullName evidence="6 7">Large ribosomal subunit protein bL9</fullName>
    </recommendedName>
</protein>
<feature type="domain" description="Ribosomal protein L9" evidence="8">
    <location>
        <begin position="13"/>
        <end position="40"/>
    </location>
</feature>
<dbReference type="SUPFAM" id="SSF55653">
    <property type="entry name" value="Ribosomal protein L9 C-domain"/>
    <property type="match status" value="1"/>
</dbReference>
<accession>A0A259TZF5</accession>
<evidence type="ECO:0000256" key="2">
    <source>
        <dbReference type="ARBA" id="ARBA00022730"/>
    </source>
</evidence>
<dbReference type="RefSeq" id="WP_094548074.1">
    <property type="nucleotide sequence ID" value="NZ_MQWB01000001.1"/>
</dbReference>
<evidence type="ECO:0000313" key="10">
    <source>
        <dbReference type="Proteomes" id="UP000216446"/>
    </source>
</evidence>
<name>A0A259TZF5_9BACT</name>
<dbReference type="InterPro" id="IPR020070">
    <property type="entry name" value="Ribosomal_bL9_N"/>
</dbReference>
<evidence type="ECO:0000313" key="9">
    <source>
        <dbReference type="EMBL" id="OZC03101.1"/>
    </source>
</evidence>